<protein>
    <submittedName>
        <fullName evidence="1">Uncharacterized protein</fullName>
    </submittedName>
</protein>
<evidence type="ECO:0000313" key="2">
    <source>
        <dbReference type="Proteomes" id="UP000823775"/>
    </source>
</evidence>
<feature type="non-terminal residue" evidence="1">
    <location>
        <position position="1"/>
    </location>
</feature>
<accession>A0ABS8STS0</accession>
<sequence>LKISSSDPNDWSPRVIGYTTSHGVPRGDHWSGGILEMATTGRPQLVPPNHDSYSPLLGLTASIFLRIY</sequence>
<comment type="caution">
    <text evidence="1">The sequence shown here is derived from an EMBL/GenBank/DDBJ whole genome shotgun (WGS) entry which is preliminary data.</text>
</comment>
<name>A0ABS8STS0_DATST</name>
<dbReference type="EMBL" id="JACEIK010000754">
    <property type="protein sequence ID" value="MCD7461777.1"/>
    <property type="molecule type" value="Genomic_DNA"/>
</dbReference>
<proteinExistence type="predicted"/>
<gene>
    <name evidence="1" type="ORF">HAX54_047095</name>
</gene>
<evidence type="ECO:0000313" key="1">
    <source>
        <dbReference type="EMBL" id="MCD7461777.1"/>
    </source>
</evidence>
<reference evidence="1 2" key="1">
    <citation type="journal article" date="2021" name="BMC Genomics">
        <title>Datura genome reveals duplications of psychoactive alkaloid biosynthetic genes and high mutation rate following tissue culture.</title>
        <authorList>
            <person name="Rajewski A."/>
            <person name="Carter-House D."/>
            <person name="Stajich J."/>
            <person name="Litt A."/>
        </authorList>
    </citation>
    <scope>NUCLEOTIDE SEQUENCE [LARGE SCALE GENOMIC DNA]</scope>
    <source>
        <strain evidence="1">AR-01</strain>
    </source>
</reference>
<keyword evidence="2" id="KW-1185">Reference proteome</keyword>
<organism evidence="1 2">
    <name type="scientific">Datura stramonium</name>
    <name type="common">Jimsonweed</name>
    <name type="synonym">Common thornapple</name>
    <dbReference type="NCBI Taxonomy" id="4076"/>
    <lineage>
        <taxon>Eukaryota</taxon>
        <taxon>Viridiplantae</taxon>
        <taxon>Streptophyta</taxon>
        <taxon>Embryophyta</taxon>
        <taxon>Tracheophyta</taxon>
        <taxon>Spermatophyta</taxon>
        <taxon>Magnoliopsida</taxon>
        <taxon>eudicotyledons</taxon>
        <taxon>Gunneridae</taxon>
        <taxon>Pentapetalae</taxon>
        <taxon>asterids</taxon>
        <taxon>lamiids</taxon>
        <taxon>Solanales</taxon>
        <taxon>Solanaceae</taxon>
        <taxon>Solanoideae</taxon>
        <taxon>Datureae</taxon>
        <taxon>Datura</taxon>
    </lineage>
</organism>
<dbReference type="Proteomes" id="UP000823775">
    <property type="component" value="Unassembled WGS sequence"/>
</dbReference>